<feature type="compositionally biased region" description="Polar residues" evidence="1">
    <location>
        <begin position="491"/>
        <end position="501"/>
    </location>
</feature>
<gene>
    <name evidence="2" type="ORF">SAPIO_CDS9635</name>
</gene>
<feature type="compositionally biased region" description="Pro residues" evidence="1">
    <location>
        <begin position="271"/>
        <end position="282"/>
    </location>
</feature>
<reference evidence="2 3" key="1">
    <citation type="journal article" date="2014" name="Genome Announc.">
        <title>Draft genome sequence of the pathogenic fungus Scedosporium apiospermum.</title>
        <authorList>
            <person name="Vandeputte P."/>
            <person name="Ghamrawi S."/>
            <person name="Rechenmann M."/>
            <person name="Iltis A."/>
            <person name="Giraud S."/>
            <person name="Fleury M."/>
            <person name="Thornton C."/>
            <person name="Delhaes L."/>
            <person name="Meyer W."/>
            <person name="Papon N."/>
            <person name="Bouchara J.P."/>
        </authorList>
    </citation>
    <scope>NUCLEOTIDE SEQUENCE [LARGE SCALE GENOMIC DNA]</scope>
    <source>
        <strain evidence="2 3">IHEM 14462</strain>
    </source>
</reference>
<feature type="compositionally biased region" description="Polar residues" evidence="1">
    <location>
        <begin position="299"/>
        <end position="321"/>
    </location>
</feature>
<evidence type="ECO:0000313" key="3">
    <source>
        <dbReference type="Proteomes" id="UP000028545"/>
    </source>
</evidence>
<dbReference type="KEGG" id="sapo:SAPIO_CDS9635"/>
<protein>
    <submittedName>
        <fullName evidence="2">Uncharacterized protein</fullName>
    </submittedName>
</protein>
<comment type="caution">
    <text evidence="2">The sequence shown here is derived from an EMBL/GenBank/DDBJ whole genome shotgun (WGS) entry which is preliminary data.</text>
</comment>
<dbReference type="EMBL" id="JOWA01000143">
    <property type="protein sequence ID" value="KEZ39689.1"/>
    <property type="molecule type" value="Genomic_DNA"/>
</dbReference>
<evidence type="ECO:0000256" key="1">
    <source>
        <dbReference type="SAM" id="MobiDB-lite"/>
    </source>
</evidence>
<feature type="region of interest" description="Disordered" evidence="1">
    <location>
        <begin position="677"/>
        <end position="700"/>
    </location>
</feature>
<name>A0A084FX77_PSEDA</name>
<dbReference type="GeneID" id="27728707"/>
<evidence type="ECO:0000313" key="2">
    <source>
        <dbReference type="EMBL" id="KEZ39689.1"/>
    </source>
</evidence>
<dbReference type="Proteomes" id="UP000028545">
    <property type="component" value="Unassembled WGS sequence"/>
</dbReference>
<dbReference type="AlphaFoldDB" id="A0A084FX77"/>
<accession>A0A084FX77</accession>
<dbReference type="HOGENOM" id="CLU_023186_0_0_1"/>
<dbReference type="OrthoDB" id="5382953at2759"/>
<dbReference type="VEuPathDB" id="FungiDB:SAPIO_CDS9635"/>
<organism evidence="2 3">
    <name type="scientific">Pseudallescheria apiosperma</name>
    <name type="common">Scedosporium apiospermum</name>
    <dbReference type="NCBI Taxonomy" id="563466"/>
    <lineage>
        <taxon>Eukaryota</taxon>
        <taxon>Fungi</taxon>
        <taxon>Dikarya</taxon>
        <taxon>Ascomycota</taxon>
        <taxon>Pezizomycotina</taxon>
        <taxon>Sordariomycetes</taxon>
        <taxon>Hypocreomycetidae</taxon>
        <taxon>Microascales</taxon>
        <taxon>Microascaceae</taxon>
        <taxon>Scedosporium</taxon>
    </lineage>
</organism>
<keyword evidence="3" id="KW-1185">Reference proteome</keyword>
<feature type="region of interest" description="Disordered" evidence="1">
    <location>
        <begin position="1"/>
        <end position="32"/>
    </location>
</feature>
<dbReference type="RefSeq" id="XP_016639488.1">
    <property type="nucleotide sequence ID" value="XM_016790978.1"/>
</dbReference>
<feature type="compositionally biased region" description="Low complexity" evidence="1">
    <location>
        <begin position="332"/>
        <end position="344"/>
    </location>
</feature>
<feature type="region of interest" description="Disordered" evidence="1">
    <location>
        <begin position="454"/>
        <end position="588"/>
    </location>
</feature>
<feature type="region of interest" description="Disordered" evidence="1">
    <location>
        <begin position="260"/>
        <end position="345"/>
    </location>
</feature>
<feature type="compositionally biased region" description="Basic and acidic residues" evidence="1">
    <location>
        <begin position="20"/>
        <end position="31"/>
    </location>
</feature>
<dbReference type="OMA" id="NGPRDSW"/>
<sequence length="700" mass="77567">MSRRTRLQSEASPAPPLSDNDSKSNRAKESEVLFPVDKSLPDNEWPTFLLKDAAVTSIRGNEANENLLLVETRGPFKVQGRLLVDFEDKLQMSATRARRPPRNIDIEITGVRMSIGWIDGPRIWVASDYGFFELIHASHEYAPMFNSMIEAVTLYYSVQAIYGEAEEAGEKLQGLDEVLFRYMLHTGEAIVREEAINRCHEHAQFLASHFEKEEEFHWAGKDFTKYIKGIWVGPSPILPLAHPLLLYQLGNRELISWQRHQKKHPGTLPHRPLPYLQPPAPPNDEQQAHKPSRARSVRQESTASAKSQSPATKTAETQRPTSPVPAARTETPKLPAATAPAPVTSSERSEAIALKLYQAIVETDELDKMDAKQIGRVTLPRVGGNVFYKFKFSAYKGVPEAMRYYAQDLVRLMNADNALAAKWRMTPFYATLASIDVPLLPDELQHIRPEQIDTSLVRRLPKNANGDPPAPSNTAPTAKPSGKAPPPAGYQSASDTSSSLTRPRRGRLSGKVAGLRLANPKKRPHSDANSPASSGKGTTGSKRSRMAVNDLEEEEDYGGIGGEDADGMNIESESSESSEDMAVSDGEPDQVPARIVLEVEDLPSTSPMGPNGTWVCENEDCGHVIRCADEPEGQEAVRMHLHEHEDRSRKVRLAMAEGRATGHPSIDYLLEKLKQVGGREQAKRDPNRPQAIQKKHGLLF</sequence>
<proteinExistence type="predicted"/>